<protein>
    <submittedName>
        <fullName evidence="2">Phosphonate metabolism protein PhnP</fullName>
    </submittedName>
</protein>
<gene>
    <name evidence="2" type="primary">phnP</name>
    <name evidence="2" type="ORF">JFY56_11340</name>
</gene>
<dbReference type="RefSeq" id="WP_208313776.1">
    <property type="nucleotide sequence ID" value="NZ_JAELYA010000004.1"/>
</dbReference>
<evidence type="ECO:0000259" key="1">
    <source>
        <dbReference type="SMART" id="SM00849"/>
    </source>
</evidence>
<dbReference type="CDD" id="cd07736">
    <property type="entry name" value="PhnP-like_MBL-fold"/>
    <property type="match status" value="1"/>
</dbReference>
<dbReference type="Gene3D" id="3.60.15.10">
    <property type="entry name" value="Ribonuclease Z/Hydroxyacylglutathione hydrolase-like"/>
    <property type="match status" value="1"/>
</dbReference>
<reference evidence="2 3" key="1">
    <citation type="submission" date="2020-12" db="EMBL/GenBank/DDBJ databases">
        <title>Pseudomonas schmalbachii sp. nov. isolated from millipede gut.</title>
        <authorList>
            <person name="Shelomi M."/>
        </authorList>
    </citation>
    <scope>NUCLEOTIDE SEQUENCE [LARGE SCALE GENOMIC DNA]</scope>
    <source>
        <strain evidence="2 3">Milli4</strain>
    </source>
</reference>
<dbReference type="NCBIfam" id="TIGR03307">
    <property type="entry name" value="PhnP"/>
    <property type="match status" value="1"/>
</dbReference>
<dbReference type="Proteomes" id="UP000669060">
    <property type="component" value="Unassembled WGS sequence"/>
</dbReference>
<dbReference type="InterPro" id="IPR036866">
    <property type="entry name" value="RibonucZ/Hydroxyglut_hydro"/>
</dbReference>
<name>A0ABS3TRS2_9PSED</name>
<proteinExistence type="predicted"/>
<dbReference type="InterPro" id="IPR017693">
    <property type="entry name" value="Phosphonate_metab_PhnP"/>
</dbReference>
<dbReference type="InterPro" id="IPR035682">
    <property type="entry name" value="PhnP_MBL"/>
</dbReference>
<dbReference type="SUPFAM" id="SSF56281">
    <property type="entry name" value="Metallo-hydrolase/oxidoreductase"/>
    <property type="match status" value="1"/>
</dbReference>
<dbReference type="InterPro" id="IPR001279">
    <property type="entry name" value="Metallo-B-lactamas"/>
</dbReference>
<dbReference type="PANTHER" id="PTHR42663:SF6">
    <property type="entry name" value="HYDROLASE C777.06C-RELATED"/>
    <property type="match status" value="1"/>
</dbReference>
<keyword evidence="3" id="KW-1185">Reference proteome</keyword>
<dbReference type="SMART" id="SM00849">
    <property type="entry name" value="Lactamase_B"/>
    <property type="match status" value="1"/>
</dbReference>
<sequence>MSQAPSLRLLGTGDTAQVPCFGCTCPACQRARTLVGFRREACSAELVTSAGRYLIDAGRPDLTQLYDGDPPQGILLTHYHVDHVQGLFHLRWGLGEKIPVFGPKDPQGCADLHKHPGLLRFEPGLKPFQSFDLGEVRVTPVPLRHSRPTLGYCLEGPGRRIAYLTDTHGLPPETEQFLRQWKPHGLLLDATFAPGQEAYNHNDVPQALEIIDRLQPARAWLTHVSHAVDAADMAGSLALPPGVELARDLQVISL</sequence>
<dbReference type="PANTHER" id="PTHR42663">
    <property type="entry name" value="HYDROLASE C777.06C-RELATED-RELATED"/>
    <property type="match status" value="1"/>
</dbReference>
<organism evidence="2 3">
    <name type="scientific">Pseudomonas schmalbachii</name>
    <dbReference type="NCBI Taxonomy" id="2816993"/>
    <lineage>
        <taxon>Bacteria</taxon>
        <taxon>Pseudomonadati</taxon>
        <taxon>Pseudomonadota</taxon>
        <taxon>Gammaproteobacteria</taxon>
        <taxon>Pseudomonadales</taxon>
        <taxon>Pseudomonadaceae</taxon>
        <taxon>Pseudomonas</taxon>
    </lineage>
</organism>
<comment type="caution">
    <text evidence="2">The sequence shown here is derived from an EMBL/GenBank/DDBJ whole genome shotgun (WGS) entry which is preliminary data.</text>
</comment>
<dbReference type="Pfam" id="PF12706">
    <property type="entry name" value="Lactamase_B_2"/>
    <property type="match status" value="1"/>
</dbReference>
<dbReference type="EMBL" id="JAELYA010000004">
    <property type="protein sequence ID" value="MBO3275818.1"/>
    <property type="molecule type" value="Genomic_DNA"/>
</dbReference>
<accession>A0ABS3TRS2</accession>
<evidence type="ECO:0000313" key="2">
    <source>
        <dbReference type="EMBL" id="MBO3275818.1"/>
    </source>
</evidence>
<feature type="domain" description="Metallo-beta-lactamase" evidence="1">
    <location>
        <begin position="41"/>
        <end position="223"/>
    </location>
</feature>
<evidence type="ECO:0000313" key="3">
    <source>
        <dbReference type="Proteomes" id="UP000669060"/>
    </source>
</evidence>